<keyword evidence="2" id="KW-1185">Reference proteome</keyword>
<dbReference type="Proteomes" id="UP001304461">
    <property type="component" value="Unassembled WGS sequence"/>
</dbReference>
<accession>A0ABU5RRS8</accession>
<organism evidence="1 2">
    <name type="scientific">Cyanobium gracile UHCC 0139</name>
    <dbReference type="NCBI Taxonomy" id="3110308"/>
    <lineage>
        <taxon>Bacteria</taxon>
        <taxon>Bacillati</taxon>
        <taxon>Cyanobacteriota</taxon>
        <taxon>Cyanophyceae</taxon>
        <taxon>Synechococcales</taxon>
        <taxon>Prochlorococcaceae</taxon>
        <taxon>Cyanobium</taxon>
    </lineage>
</organism>
<gene>
    <name evidence="1" type="ORF">VB738_04125</name>
</gene>
<dbReference type="Pfam" id="PF11691">
    <property type="entry name" value="DUF3288"/>
    <property type="match status" value="1"/>
</dbReference>
<evidence type="ECO:0000313" key="1">
    <source>
        <dbReference type="EMBL" id="MEA5390444.1"/>
    </source>
</evidence>
<name>A0ABU5RRS8_9CYAN</name>
<reference evidence="1 2" key="1">
    <citation type="submission" date="2023-12" db="EMBL/GenBank/DDBJ databases">
        <title>Baltic Sea Cyanobacteria.</title>
        <authorList>
            <person name="Delbaje E."/>
            <person name="Fewer D.P."/>
            <person name="Shishido T.K."/>
        </authorList>
    </citation>
    <scope>NUCLEOTIDE SEQUENCE [LARGE SCALE GENOMIC DNA]</scope>
    <source>
        <strain evidence="1 2">UHCC 0139</strain>
    </source>
</reference>
<proteinExistence type="predicted"/>
<dbReference type="RefSeq" id="WP_323304547.1">
    <property type="nucleotide sequence ID" value="NZ_JAYGHX010000002.1"/>
</dbReference>
<dbReference type="InterPro" id="IPR021705">
    <property type="entry name" value="DUF3288"/>
</dbReference>
<dbReference type="EMBL" id="JAYGHX010000002">
    <property type="protein sequence ID" value="MEA5390444.1"/>
    <property type="molecule type" value="Genomic_DNA"/>
</dbReference>
<sequence>MDDQNHPLHAIDRETVDRLLAVERPEDGHLVDAARLQMRYAGFPGAADIRDDLERILRLWGLDAAALHARTRAIWAAGFRPGAAPVAEAVGSGFDTASDDAG</sequence>
<evidence type="ECO:0000313" key="2">
    <source>
        <dbReference type="Proteomes" id="UP001304461"/>
    </source>
</evidence>
<comment type="caution">
    <text evidence="1">The sequence shown here is derived from an EMBL/GenBank/DDBJ whole genome shotgun (WGS) entry which is preliminary data.</text>
</comment>
<protein>
    <submittedName>
        <fullName evidence="1">DUF3288 family protein</fullName>
    </submittedName>
</protein>